<dbReference type="Gene3D" id="1.10.1200.270">
    <property type="entry name" value="Methyltransferase, alpha-helical capping domain"/>
    <property type="match status" value="1"/>
</dbReference>
<accession>A0AAV1CL71</accession>
<evidence type="ECO:0000256" key="7">
    <source>
        <dbReference type="ARBA" id="ARBA00022842"/>
    </source>
</evidence>
<evidence type="ECO:0000256" key="6">
    <source>
        <dbReference type="ARBA" id="ARBA00022723"/>
    </source>
</evidence>
<dbReference type="InterPro" id="IPR005299">
    <property type="entry name" value="MeTrfase_7"/>
</dbReference>
<evidence type="ECO:0000256" key="5">
    <source>
        <dbReference type="ARBA" id="ARBA00022679"/>
    </source>
</evidence>
<dbReference type="SUPFAM" id="SSF53335">
    <property type="entry name" value="S-adenosyl-L-methionine-dependent methyltransferases"/>
    <property type="match status" value="1"/>
</dbReference>
<evidence type="ECO:0000256" key="3">
    <source>
        <dbReference type="ARBA" id="ARBA00007967"/>
    </source>
</evidence>
<dbReference type="Proteomes" id="UP001161247">
    <property type="component" value="Chromosome 2"/>
</dbReference>
<keyword evidence="5" id="KW-0808">Transferase</keyword>
<dbReference type="GO" id="GO:0008168">
    <property type="term" value="F:methyltransferase activity"/>
    <property type="evidence" value="ECO:0007669"/>
    <property type="project" value="UniProtKB-KW"/>
</dbReference>
<evidence type="ECO:0000256" key="1">
    <source>
        <dbReference type="ARBA" id="ARBA00001946"/>
    </source>
</evidence>
<comment type="cofactor">
    <cofactor evidence="1">
        <name>Mg(2+)</name>
        <dbReference type="ChEBI" id="CHEBI:18420"/>
    </cofactor>
</comment>
<keyword evidence="9" id="KW-1185">Reference proteome</keyword>
<organism evidence="8 9">
    <name type="scientific">Oldenlandia corymbosa var. corymbosa</name>
    <dbReference type="NCBI Taxonomy" id="529605"/>
    <lineage>
        <taxon>Eukaryota</taxon>
        <taxon>Viridiplantae</taxon>
        <taxon>Streptophyta</taxon>
        <taxon>Embryophyta</taxon>
        <taxon>Tracheophyta</taxon>
        <taxon>Spermatophyta</taxon>
        <taxon>Magnoliopsida</taxon>
        <taxon>eudicotyledons</taxon>
        <taxon>Gunneridae</taxon>
        <taxon>Pentapetalae</taxon>
        <taxon>asterids</taxon>
        <taxon>lamiids</taxon>
        <taxon>Gentianales</taxon>
        <taxon>Rubiaceae</taxon>
        <taxon>Rubioideae</taxon>
        <taxon>Spermacoceae</taxon>
        <taxon>Hedyotis-Oldenlandia complex</taxon>
        <taxon>Oldenlandia</taxon>
    </lineage>
</organism>
<comment type="pathway">
    <text evidence="2">Alkaloid biosynthesis.</text>
</comment>
<evidence type="ECO:0000313" key="8">
    <source>
        <dbReference type="EMBL" id="CAI9095409.1"/>
    </source>
</evidence>
<dbReference type="Gene3D" id="3.40.50.150">
    <property type="entry name" value="Vaccinia Virus protein VP39"/>
    <property type="match status" value="1"/>
</dbReference>
<name>A0AAV1CL71_OLDCO</name>
<gene>
    <name evidence="8" type="ORF">OLC1_LOCUS6392</name>
</gene>
<keyword evidence="6" id="KW-0479">Metal-binding</keyword>
<dbReference type="GO" id="GO:0046872">
    <property type="term" value="F:metal ion binding"/>
    <property type="evidence" value="ECO:0007669"/>
    <property type="project" value="UniProtKB-KW"/>
</dbReference>
<dbReference type="PANTHER" id="PTHR31009">
    <property type="entry name" value="S-ADENOSYL-L-METHIONINE:CARBOXYL METHYLTRANSFERASE FAMILY PROTEIN"/>
    <property type="match status" value="1"/>
</dbReference>
<dbReference type="Pfam" id="PF03492">
    <property type="entry name" value="Methyltransf_7"/>
    <property type="match status" value="1"/>
</dbReference>
<evidence type="ECO:0000313" key="9">
    <source>
        <dbReference type="Proteomes" id="UP001161247"/>
    </source>
</evidence>
<sequence length="363" mass="40430">MAESFAMNGGDGMYSYTKNSEYQKEGSNAVHELIKEAISKSFDTKLIASISNNRFCLADLGCSVGPNTFFNMETILEAIKNKHNNNNNINVGRTCDTTKLEFQVLFNDHVSNDFNTLFANIPPEKEYFAAGVPGSFYDQLFPCSSIHFAYSSYSLPWLSKVPEELLDRYSPAWSGTKFQSMGASPEVCISYASQFKQGMKNFLDARAKEIVPGGMMAIITPGVPDGIDSSDIFSAILFSFVESSLVDMVNEGILNEAQVYSFNMPIYCPSAKEMASCVEKDGRFAIERLEMIQPMTKNHDQIGAEKLVLHVRAAFEGVFTKHFGSEVVDEIFKRTLKKSEAISLRLQSAYMGGTELFLVLKRK</sequence>
<comment type="similarity">
    <text evidence="3">Belongs to the methyltransferase superfamily. Type-7 methyltransferase family.</text>
</comment>
<dbReference type="InterPro" id="IPR029063">
    <property type="entry name" value="SAM-dependent_MTases_sf"/>
</dbReference>
<dbReference type="AlphaFoldDB" id="A0AAV1CL71"/>
<keyword evidence="7" id="KW-0460">Magnesium</keyword>
<evidence type="ECO:0000256" key="2">
    <source>
        <dbReference type="ARBA" id="ARBA00004913"/>
    </source>
</evidence>
<evidence type="ECO:0000256" key="4">
    <source>
        <dbReference type="ARBA" id="ARBA00022603"/>
    </source>
</evidence>
<reference evidence="8" key="1">
    <citation type="submission" date="2023-03" db="EMBL/GenBank/DDBJ databases">
        <authorList>
            <person name="Julca I."/>
        </authorList>
    </citation>
    <scope>NUCLEOTIDE SEQUENCE</scope>
</reference>
<dbReference type="EMBL" id="OX459119">
    <property type="protein sequence ID" value="CAI9095409.1"/>
    <property type="molecule type" value="Genomic_DNA"/>
</dbReference>
<dbReference type="InterPro" id="IPR042086">
    <property type="entry name" value="MeTrfase_capping"/>
</dbReference>
<dbReference type="GO" id="GO:0032259">
    <property type="term" value="P:methylation"/>
    <property type="evidence" value="ECO:0007669"/>
    <property type="project" value="UniProtKB-KW"/>
</dbReference>
<proteinExistence type="inferred from homology"/>
<protein>
    <submittedName>
        <fullName evidence="8">OLC1v1031359C2</fullName>
    </submittedName>
</protein>
<keyword evidence="4" id="KW-0489">Methyltransferase</keyword>